<keyword evidence="8" id="KW-1185">Reference proteome</keyword>
<sequence>MAQITPIKGFTNTPVTRSICLVSTVTAIALSVLGIKHYVHLEMDPHIIEYSQYWRIATYQLSVVNESDYLLTTYLWFYFKVLERFFGSRKYLSLVALLYGVNALAVFAVMALGQLGCYITSYLTSTIIFRGAGSDFLPTIFNEVTPGPLAILASLYVVFSYVIPKSYQFNIVLANPWRPNEVSKSVTLTNHFAIHIIFFMLVVNNGFKSIIPSVVGLLVGKLYVHHLLVGEKWMVPQWAFNLFVNPKKFMLQSSPSRDSYMPAPTSENPVNIPDPEHDTPEQVDEDGGSREPNVIRAETPARPLGSQLLDTFRN</sequence>
<evidence type="ECO:0000313" key="8">
    <source>
        <dbReference type="Proteomes" id="UP000449547"/>
    </source>
</evidence>
<dbReference type="EMBL" id="SWFT01000161">
    <property type="protein sequence ID" value="KAA8897013.1"/>
    <property type="molecule type" value="Genomic_DNA"/>
</dbReference>
<dbReference type="OrthoDB" id="272778at2759"/>
<gene>
    <name evidence="7" type="ORF">DIURU_005526</name>
</gene>
<evidence type="ECO:0000256" key="6">
    <source>
        <dbReference type="SAM" id="Phobius"/>
    </source>
</evidence>
<comment type="caution">
    <text evidence="7">The sequence shown here is derived from an EMBL/GenBank/DDBJ whole genome shotgun (WGS) entry which is preliminary data.</text>
</comment>
<keyword evidence="4 6" id="KW-0472">Membrane</keyword>
<dbReference type="OMA" id="PIKGFTN"/>
<name>A0A642UDB1_DIURU</name>
<feature type="region of interest" description="Disordered" evidence="5">
    <location>
        <begin position="255"/>
        <end position="314"/>
    </location>
</feature>
<evidence type="ECO:0000256" key="5">
    <source>
        <dbReference type="SAM" id="MobiDB-lite"/>
    </source>
</evidence>
<dbReference type="PANTHER" id="PTHR43066:SF21">
    <property type="entry name" value="UBIQUITIN-ASSOCIATED DOMAIN-CONTAINING PROTEIN 2"/>
    <property type="match status" value="1"/>
</dbReference>
<evidence type="ECO:0000256" key="1">
    <source>
        <dbReference type="ARBA" id="ARBA00004141"/>
    </source>
</evidence>
<dbReference type="VEuPathDB" id="FungiDB:DIURU_005526"/>
<accession>A0A642UDB1</accession>
<dbReference type="GO" id="GO:0004252">
    <property type="term" value="F:serine-type endopeptidase activity"/>
    <property type="evidence" value="ECO:0007669"/>
    <property type="project" value="TreeGrafter"/>
</dbReference>
<dbReference type="RefSeq" id="XP_034009755.1">
    <property type="nucleotide sequence ID" value="XM_034158518.1"/>
</dbReference>
<organism evidence="7 8">
    <name type="scientific">Diutina rugosa</name>
    <name type="common">Yeast</name>
    <name type="synonym">Candida rugosa</name>
    <dbReference type="NCBI Taxonomy" id="5481"/>
    <lineage>
        <taxon>Eukaryota</taxon>
        <taxon>Fungi</taxon>
        <taxon>Dikarya</taxon>
        <taxon>Ascomycota</taxon>
        <taxon>Saccharomycotina</taxon>
        <taxon>Pichiomycetes</taxon>
        <taxon>Debaryomycetaceae</taxon>
        <taxon>Diutina</taxon>
    </lineage>
</organism>
<feature type="transmembrane region" description="Helical" evidence="6">
    <location>
        <begin position="59"/>
        <end position="79"/>
    </location>
</feature>
<feature type="transmembrane region" description="Helical" evidence="6">
    <location>
        <begin position="91"/>
        <end position="113"/>
    </location>
</feature>
<dbReference type="AlphaFoldDB" id="A0A642UDB1"/>
<evidence type="ECO:0000256" key="4">
    <source>
        <dbReference type="ARBA" id="ARBA00023136"/>
    </source>
</evidence>
<proteinExistence type="predicted"/>
<feature type="transmembrane region" description="Helical" evidence="6">
    <location>
        <begin position="20"/>
        <end position="39"/>
    </location>
</feature>
<dbReference type="InterPro" id="IPR035952">
    <property type="entry name" value="Rhomboid-like_sf"/>
</dbReference>
<dbReference type="SUPFAM" id="SSF144091">
    <property type="entry name" value="Rhomboid-like"/>
    <property type="match status" value="1"/>
</dbReference>
<evidence type="ECO:0008006" key="9">
    <source>
        <dbReference type="Google" id="ProtNLM"/>
    </source>
</evidence>
<evidence type="ECO:0000256" key="2">
    <source>
        <dbReference type="ARBA" id="ARBA00022692"/>
    </source>
</evidence>
<dbReference type="GeneID" id="54784177"/>
<dbReference type="PANTHER" id="PTHR43066">
    <property type="entry name" value="RHOMBOID-RELATED PROTEIN"/>
    <property type="match status" value="1"/>
</dbReference>
<protein>
    <recommendedName>
        <fullName evidence="9">Peptidase S54 rhomboid domain-containing protein</fullName>
    </recommendedName>
</protein>
<evidence type="ECO:0000256" key="3">
    <source>
        <dbReference type="ARBA" id="ARBA00022989"/>
    </source>
</evidence>
<dbReference type="GO" id="GO:0016020">
    <property type="term" value="C:membrane"/>
    <property type="evidence" value="ECO:0007669"/>
    <property type="project" value="UniProtKB-SubCell"/>
</dbReference>
<dbReference type="Proteomes" id="UP000449547">
    <property type="component" value="Unassembled WGS sequence"/>
</dbReference>
<evidence type="ECO:0000313" key="7">
    <source>
        <dbReference type="EMBL" id="KAA8897013.1"/>
    </source>
</evidence>
<comment type="subcellular location">
    <subcellularLocation>
        <location evidence="1">Membrane</location>
        <topology evidence="1">Multi-pass membrane protein</topology>
    </subcellularLocation>
</comment>
<keyword evidence="3 6" id="KW-1133">Transmembrane helix</keyword>
<keyword evidence="2 6" id="KW-0812">Transmembrane</keyword>
<feature type="transmembrane region" description="Helical" evidence="6">
    <location>
        <begin position="147"/>
        <end position="164"/>
    </location>
</feature>
<reference evidence="7 8" key="1">
    <citation type="submission" date="2019-07" db="EMBL/GenBank/DDBJ databases">
        <title>Genome assembly of two rare yeast pathogens: Diutina rugosa and Trichomonascus ciferrii.</title>
        <authorList>
            <person name="Mixao V."/>
            <person name="Saus E."/>
            <person name="Hansen A."/>
            <person name="Lass-Flor C."/>
            <person name="Gabaldon T."/>
        </authorList>
    </citation>
    <scope>NUCLEOTIDE SEQUENCE [LARGE SCALE GENOMIC DNA]</scope>
    <source>
        <strain evidence="7 8">CBS 613</strain>
    </source>
</reference>